<reference evidence="3 4" key="1">
    <citation type="submission" date="2015-12" db="EMBL/GenBank/DDBJ databases">
        <authorList>
            <person name="Tarr C.L."/>
            <person name="Gladney L.M."/>
        </authorList>
    </citation>
    <scope>NUCLEOTIDE SEQUENCE [LARGE SCALE GENOMIC DNA]</scope>
    <source>
        <strain evidence="2 4">1048-83</strain>
        <strain evidence="3">2756-81</strain>
    </source>
</reference>
<dbReference type="AlphaFoldDB" id="A0A151JE10"/>
<evidence type="ECO:0000313" key="4">
    <source>
        <dbReference type="Proteomes" id="UP000075609"/>
    </source>
</evidence>
<sequence>MIVGKVFLFKWQEFKLKSVNCLSKCRPASSAWAGREVIASSSFEGKLQLTLTLEKPSQIKARRLLIFQVEAIYQLRLINSEK</sequence>
<protein>
    <submittedName>
        <fullName evidence="1">Uncharacterized protein</fullName>
    </submittedName>
</protein>
<evidence type="ECO:0000313" key="1">
    <source>
        <dbReference type="EMBL" id="KYN24004.1"/>
    </source>
</evidence>
<evidence type="ECO:0000313" key="2">
    <source>
        <dbReference type="EMBL" id="KYN83037.1"/>
    </source>
</evidence>
<dbReference type="Proteomes" id="UP000075349">
    <property type="component" value="Unassembled WGS sequence"/>
</dbReference>
<comment type="caution">
    <text evidence="1">The sequence shown here is derived from an EMBL/GenBank/DDBJ whole genome shotgun (WGS) entry which is preliminary data.</text>
</comment>
<accession>A0A151JE10</accession>
<keyword evidence="4" id="KW-1185">Reference proteome</keyword>
<dbReference type="Proteomes" id="UP000075609">
    <property type="component" value="Unassembled WGS sequence"/>
</dbReference>
<gene>
    <name evidence="2" type="ORF">ATY35_19025</name>
    <name evidence="1" type="ORF">AUQ44_19625</name>
</gene>
<organism evidence="1 3">
    <name type="scientific">Vibrio cidicii</name>
    <dbReference type="NCBI Taxonomy" id="1763883"/>
    <lineage>
        <taxon>Bacteria</taxon>
        <taxon>Pseudomonadati</taxon>
        <taxon>Pseudomonadota</taxon>
        <taxon>Gammaproteobacteria</taxon>
        <taxon>Vibrionales</taxon>
        <taxon>Vibrionaceae</taxon>
        <taxon>Vibrio</taxon>
    </lineage>
</organism>
<name>A0A151JE10_9VIBR</name>
<dbReference type="EMBL" id="LOBP01000169">
    <property type="protein sequence ID" value="KYN83037.1"/>
    <property type="molecule type" value="Genomic_DNA"/>
</dbReference>
<dbReference type="EMBL" id="LOMK01000002">
    <property type="protein sequence ID" value="KYN24004.1"/>
    <property type="molecule type" value="Genomic_DNA"/>
</dbReference>
<proteinExistence type="predicted"/>
<evidence type="ECO:0000313" key="3">
    <source>
        <dbReference type="Proteomes" id="UP000075349"/>
    </source>
</evidence>
<reference evidence="1" key="2">
    <citation type="submission" date="2015-12" db="EMBL/GenBank/DDBJ databases">
        <authorList>
            <person name="Shamseldin A."/>
            <person name="Moawad H."/>
            <person name="Abd El-Rahim W.M."/>
            <person name="Sadowsky M.J."/>
        </authorList>
    </citation>
    <scope>NUCLEOTIDE SEQUENCE [LARGE SCALE GENOMIC DNA]</scope>
    <source>
        <strain evidence="1">2756-81</strain>
    </source>
</reference>